<dbReference type="Pfam" id="PF23892">
    <property type="entry name" value="Ig_CycH"/>
    <property type="match status" value="1"/>
</dbReference>
<evidence type="ECO:0000259" key="4">
    <source>
        <dbReference type="Pfam" id="PF23892"/>
    </source>
</evidence>
<dbReference type="GO" id="GO:0005886">
    <property type="term" value="C:plasma membrane"/>
    <property type="evidence" value="ECO:0007669"/>
    <property type="project" value="TreeGrafter"/>
</dbReference>
<dbReference type="Proteomes" id="UP000539350">
    <property type="component" value="Unassembled WGS sequence"/>
</dbReference>
<comment type="caution">
    <text evidence="6">The sequence shown here is derived from an EMBL/GenBank/DDBJ whole genome shotgun (WGS) entry which is preliminary data.</text>
</comment>
<dbReference type="SUPFAM" id="SSF48452">
    <property type="entry name" value="TPR-like"/>
    <property type="match status" value="1"/>
</dbReference>
<evidence type="ECO:0000256" key="2">
    <source>
        <dbReference type="ARBA" id="ARBA00022803"/>
    </source>
</evidence>
<dbReference type="RefSeq" id="WP_182169394.1">
    <property type="nucleotide sequence ID" value="NZ_JACFXU010000013.1"/>
</dbReference>
<keyword evidence="7" id="KW-1185">Reference proteome</keyword>
<proteinExistence type="predicted"/>
<keyword evidence="3" id="KW-0812">Transmembrane</keyword>
<dbReference type="EMBL" id="JACFXU010000013">
    <property type="protein sequence ID" value="MBA6412427.1"/>
    <property type="molecule type" value="Genomic_DNA"/>
</dbReference>
<dbReference type="Pfam" id="PF23914">
    <property type="entry name" value="TPR_CcmH_CycH"/>
    <property type="match status" value="1"/>
</dbReference>
<evidence type="ECO:0000313" key="6">
    <source>
        <dbReference type="EMBL" id="MBA6412427.1"/>
    </source>
</evidence>
<evidence type="ECO:0000256" key="1">
    <source>
        <dbReference type="ARBA" id="ARBA00022737"/>
    </source>
</evidence>
<dbReference type="PANTHER" id="PTHR47870">
    <property type="entry name" value="CYTOCHROME C-TYPE BIOGENESIS PROTEIN CCMH"/>
    <property type="match status" value="1"/>
</dbReference>
<protein>
    <submittedName>
        <fullName evidence="6">Cytochrome C biogenesis protein</fullName>
    </submittedName>
</protein>
<sequence length="403" mass="43669">MTTFMLACAGLIIFSGLFYLFPRRRRGNDAAELERANLDWYHLRKEELSATDSDELQRDAQLRLLEDEQASKPAGELPGQATGSFPTWLLLPLVAVASAALYYKLGAASDVLLNQRIAQLDQNASASEVYSLMGAMEKRSQQRPDNLHYRALLGRFYMGQEDYSRAAETYSALAEAAPGDAYALAYAAQASYLAAGRVLDAQAQHMAEQSLALNPHQRTALGLLGMVSFERGQYRAAIQYWERLRVMEQPGSESERMISEVINEARAQLGEAPALAASAEAGSDETQPAGLGVTVRLSLPQDAVLAANDTVFVLARSADSSSRMPIAVQRLRAAQLPLTLRLDDSNSMAGQKLSESESLVVVVQVSPTGQPGEANATWLGQAGPLQPSVDGEPVEIRLTPREG</sequence>
<keyword evidence="2" id="KW-0802">TPR repeat</keyword>
<name>A0A7W2TUZ7_9GAMM</name>
<dbReference type="Gene3D" id="1.25.40.10">
    <property type="entry name" value="Tetratricopeptide repeat domain"/>
    <property type="match status" value="1"/>
</dbReference>
<keyword evidence="3" id="KW-1133">Transmembrane helix</keyword>
<accession>A0A7W2TUZ7</accession>
<keyword evidence="1" id="KW-0677">Repeat</keyword>
<organism evidence="6 7">
    <name type="scientific">Sediminihaliea albiluteola</name>
    <dbReference type="NCBI Taxonomy" id="2758564"/>
    <lineage>
        <taxon>Bacteria</taxon>
        <taxon>Pseudomonadati</taxon>
        <taxon>Pseudomonadota</taxon>
        <taxon>Gammaproteobacteria</taxon>
        <taxon>Cellvibrionales</taxon>
        <taxon>Halieaceae</taxon>
        <taxon>Sediminihaliea</taxon>
    </lineage>
</organism>
<dbReference type="AlphaFoldDB" id="A0A7W2TUZ7"/>
<dbReference type="InterPro" id="IPR051263">
    <property type="entry name" value="C-type_cytochrome_biogenesis"/>
</dbReference>
<dbReference type="PANTHER" id="PTHR47870:SF4">
    <property type="entry name" value="CYTOCHROME C-TYPE BIOGENESIS PROTEIN CYCH"/>
    <property type="match status" value="1"/>
</dbReference>
<evidence type="ECO:0000313" key="7">
    <source>
        <dbReference type="Proteomes" id="UP000539350"/>
    </source>
</evidence>
<reference evidence="6 7" key="1">
    <citation type="submission" date="2020-07" db="EMBL/GenBank/DDBJ databases">
        <title>Halieaceae bacterium, F7430, whole genome shotgun sequencing project.</title>
        <authorList>
            <person name="Jiang S."/>
            <person name="Liu Z.W."/>
            <person name="Du Z.J."/>
        </authorList>
    </citation>
    <scope>NUCLEOTIDE SEQUENCE [LARGE SCALE GENOMIC DNA]</scope>
    <source>
        <strain evidence="6 7">F7430</strain>
    </source>
</reference>
<keyword evidence="3" id="KW-0472">Membrane</keyword>
<dbReference type="InterPro" id="IPR011990">
    <property type="entry name" value="TPR-like_helical_dom_sf"/>
</dbReference>
<gene>
    <name evidence="6" type="ORF">H2508_04825</name>
</gene>
<feature type="domain" description="Cytochrome c-type biogenesis protein H TPR" evidence="5">
    <location>
        <begin position="113"/>
        <end position="247"/>
    </location>
</feature>
<feature type="domain" description="Cytochrome c-type biogenesis protein H Ig-like" evidence="4">
    <location>
        <begin position="293"/>
        <end position="396"/>
    </location>
</feature>
<dbReference type="InterPro" id="IPR056413">
    <property type="entry name" value="TPR_CcmH_CycH"/>
</dbReference>
<evidence type="ECO:0000259" key="5">
    <source>
        <dbReference type="Pfam" id="PF23914"/>
    </source>
</evidence>
<feature type="transmembrane region" description="Helical" evidence="3">
    <location>
        <begin position="85"/>
        <end position="103"/>
    </location>
</feature>
<dbReference type="InterPro" id="IPR056412">
    <property type="entry name" value="Ig_CycH"/>
</dbReference>
<evidence type="ECO:0000256" key="3">
    <source>
        <dbReference type="SAM" id="Phobius"/>
    </source>
</evidence>